<organism evidence="1">
    <name type="scientific">marine metagenome</name>
    <dbReference type="NCBI Taxonomy" id="408172"/>
    <lineage>
        <taxon>unclassified sequences</taxon>
        <taxon>metagenomes</taxon>
        <taxon>ecological metagenomes</taxon>
    </lineage>
</organism>
<evidence type="ECO:0000313" key="1">
    <source>
        <dbReference type="EMBL" id="SVA08975.1"/>
    </source>
</evidence>
<gene>
    <name evidence="1" type="ORF">METZ01_LOCUS61829</name>
</gene>
<proteinExistence type="predicted"/>
<sequence length="33" mass="4127">MPPDCWQRWQHPPEPGFLIEFQEWEQELQEISD</sequence>
<reference evidence="1" key="1">
    <citation type="submission" date="2018-05" db="EMBL/GenBank/DDBJ databases">
        <authorList>
            <person name="Lanie J.A."/>
            <person name="Ng W.-L."/>
            <person name="Kazmierczak K.M."/>
            <person name="Andrzejewski T.M."/>
            <person name="Davidsen T.M."/>
            <person name="Wayne K.J."/>
            <person name="Tettelin H."/>
            <person name="Glass J.I."/>
            <person name="Rusch D."/>
            <person name="Podicherti R."/>
            <person name="Tsui H.-C.T."/>
            <person name="Winkler M.E."/>
        </authorList>
    </citation>
    <scope>NUCLEOTIDE SEQUENCE</scope>
</reference>
<dbReference type="AlphaFoldDB" id="A0A381SY62"/>
<dbReference type="EMBL" id="UINC01003754">
    <property type="protein sequence ID" value="SVA08975.1"/>
    <property type="molecule type" value="Genomic_DNA"/>
</dbReference>
<accession>A0A381SY62</accession>
<protein>
    <submittedName>
        <fullName evidence="1">Uncharacterized protein</fullName>
    </submittedName>
</protein>
<name>A0A381SY62_9ZZZZ</name>